<gene>
    <name evidence="3" type="ORF">SAMN04488500_105235</name>
</gene>
<feature type="transmembrane region" description="Helical" evidence="1">
    <location>
        <begin position="164"/>
        <end position="190"/>
    </location>
</feature>
<protein>
    <submittedName>
        <fullName evidence="3">Stage III sporulation protein AE</fullName>
    </submittedName>
</protein>
<proteinExistence type="predicted"/>
<keyword evidence="1" id="KW-1133">Transmembrane helix</keyword>
<feature type="transmembrane region" description="Helical" evidence="1">
    <location>
        <begin position="91"/>
        <end position="111"/>
    </location>
</feature>
<dbReference type="InterPro" id="IPR014194">
    <property type="entry name" value="Spore_III_AE"/>
</dbReference>
<name>A0A1W2AE92_9FIRM</name>
<feature type="transmembrane region" description="Helical" evidence="1">
    <location>
        <begin position="302"/>
        <end position="335"/>
    </location>
</feature>
<organism evidence="3 4">
    <name type="scientific">Sporomusa malonica</name>
    <dbReference type="NCBI Taxonomy" id="112901"/>
    <lineage>
        <taxon>Bacteria</taxon>
        <taxon>Bacillati</taxon>
        <taxon>Bacillota</taxon>
        <taxon>Negativicutes</taxon>
        <taxon>Selenomonadales</taxon>
        <taxon>Sporomusaceae</taxon>
        <taxon>Sporomusa</taxon>
    </lineage>
</organism>
<keyword evidence="1" id="KW-0812">Transmembrane</keyword>
<keyword evidence="1" id="KW-0472">Membrane</keyword>
<dbReference type="RefSeq" id="WP_084575148.1">
    <property type="nucleotide sequence ID" value="NZ_CP155572.1"/>
</dbReference>
<feature type="transmembrane region" description="Helical" evidence="1">
    <location>
        <begin position="355"/>
        <end position="385"/>
    </location>
</feature>
<dbReference type="NCBIfam" id="TIGR02829">
    <property type="entry name" value="spore_III_AE"/>
    <property type="match status" value="1"/>
</dbReference>
<dbReference type="OrthoDB" id="2373222at2"/>
<feature type="transmembrane region" description="Helical" evidence="1">
    <location>
        <begin position="123"/>
        <end position="144"/>
    </location>
</feature>
<dbReference type="Proteomes" id="UP000192738">
    <property type="component" value="Unassembled WGS sequence"/>
</dbReference>
<keyword evidence="2" id="KW-0732">Signal</keyword>
<dbReference type="EMBL" id="FWXI01000005">
    <property type="protein sequence ID" value="SMC59015.1"/>
    <property type="molecule type" value="Genomic_DNA"/>
</dbReference>
<evidence type="ECO:0000313" key="3">
    <source>
        <dbReference type="EMBL" id="SMC59015.1"/>
    </source>
</evidence>
<dbReference type="AlphaFoldDB" id="A0A1W2AE92"/>
<feature type="chain" id="PRO_5013366074" evidence="2">
    <location>
        <begin position="21"/>
        <end position="386"/>
    </location>
</feature>
<evidence type="ECO:0000256" key="1">
    <source>
        <dbReference type="SAM" id="Phobius"/>
    </source>
</evidence>
<dbReference type="STRING" id="112901.SAMN04488500_105235"/>
<keyword evidence="4" id="KW-1185">Reference proteome</keyword>
<accession>A0A1W2AE92</accession>
<dbReference type="Pfam" id="PF09546">
    <property type="entry name" value="Spore_III_AE"/>
    <property type="match status" value="1"/>
</dbReference>
<feature type="transmembrane region" description="Helical" evidence="1">
    <location>
        <begin position="240"/>
        <end position="261"/>
    </location>
</feature>
<feature type="signal peptide" evidence="2">
    <location>
        <begin position="1"/>
        <end position="20"/>
    </location>
</feature>
<feature type="transmembrane region" description="Helical" evidence="1">
    <location>
        <begin position="202"/>
        <end position="220"/>
    </location>
</feature>
<evidence type="ECO:0000256" key="2">
    <source>
        <dbReference type="SAM" id="SignalP"/>
    </source>
</evidence>
<evidence type="ECO:0000313" key="4">
    <source>
        <dbReference type="Proteomes" id="UP000192738"/>
    </source>
</evidence>
<sequence length="386" mass="41180">MKKLIITILVCIFGINIAWAAPDVSPDLPIDLLDSSSVNNVNHFIQVVNKELNEDIPLLTTETIKDIATKGLAFNWQTIANKLISYLFKEIAINIHLMGKLLFLAVLCALLQNLQNSFEQSTISLLAYSVCFIFLSVIALSAFYQGLTLARETVGNMVGFMEALLPLLLSLLAGVGALTSVALFTPLMLLVVSVTSVLVKDIILPLLFLTAILECVNYLSGNYKLSNLTGVLKQAGMMTLGLVLVIFIGIVSIQGVAGSVADGLTLRTAKYATATFIPVVGKMFADTVELVMGASLLLKNAVGIFGVLAIALLCALPLVKLISLVVVIKIAGALIQPMGDEKMAKCLDAMGNNLLLVFGALLTVALMFFLVVTMIIGAGSVAMMLR</sequence>
<reference evidence="3 4" key="1">
    <citation type="submission" date="2017-04" db="EMBL/GenBank/DDBJ databases">
        <authorList>
            <person name="Afonso C.L."/>
            <person name="Miller P.J."/>
            <person name="Scott M.A."/>
            <person name="Spackman E."/>
            <person name="Goraichik I."/>
            <person name="Dimitrov K.M."/>
            <person name="Suarez D.L."/>
            <person name="Swayne D.E."/>
        </authorList>
    </citation>
    <scope>NUCLEOTIDE SEQUENCE [LARGE SCALE GENOMIC DNA]</scope>
    <source>
        <strain evidence="3 4">DSM 5090</strain>
    </source>
</reference>